<keyword evidence="3" id="KW-1185">Reference proteome</keyword>
<evidence type="ECO:0000313" key="3">
    <source>
        <dbReference type="Proteomes" id="UP000248330"/>
    </source>
</evidence>
<proteinExistence type="predicted"/>
<dbReference type="OrthoDB" id="9859752at2"/>
<reference evidence="2 3" key="1">
    <citation type="submission" date="2018-04" db="EMBL/GenBank/DDBJ databases">
        <title>Genomic Encyclopedia of Type Strains, Phase IV (KMG-IV): sequencing the most valuable type-strain genomes for metagenomic binning, comparative biology and taxonomic classification.</title>
        <authorList>
            <person name="Goeker M."/>
        </authorList>
    </citation>
    <scope>NUCLEOTIDE SEQUENCE [LARGE SCALE GENOMIC DNA]</scope>
    <source>
        <strain evidence="2 3">DSM 104150</strain>
    </source>
</reference>
<comment type="caution">
    <text evidence="2">The sequence shown here is derived from an EMBL/GenBank/DDBJ whole genome shotgun (WGS) entry which is preliminary data.</text>
</comment>
<name>A0A318EAP4_9GAMM</name>
<dbReference type="Proteomes" id="UP000248330">
    <property type="component" value="Unassembled WGS sequence"/>
</dbReference>
<evidence type="ECO:0008006" key="4">
    <source>
        <dbReference type="Google" id="ProtNLM"/>
    </source>
</evidence>
<dbReference type="PROSITE" id="PS51257">
    <property type="entry name" value="PROKAR_LIPOPROTEIN"/>
    <property type="match status" value="1"/>
</dbReference>
<protein>
    <recommendedName>
        <fullName evidence="4">Lipoprotein</fullName>
    </recommendedName>
</protein>
<dbReference type="EMBL" id="QICN01000007">
    <property type="protein sequence ID" value="PXV66618.1"/>
    <property type="molecule type" value="Genomic_DNA"/>
</dbReference>
<accession>A0A318EAP4</accession>
<organism evidence="2 3">
    <name type="scientific">Sinimarinibacterium flocculans</name>
    <dbReference type="NCBI Taxonomy" id="985250"/>
    <lineage>
        <taxon>Bacteria</taxon>
        <taxon>Pseudomonadati</taxon>
        <taxon>Pseudomonadota</taxon>
        <taxon>Gammaproteobacteria</taxon>
        <taxon>Nevskiales</taxon>
        <taxon>Nevskiaceae</taxon>
        <taxon>Sinimarinibacterium</taxon>
    </lineage>
</organism>
<evidence type="ECO:0000256" key="1">
    <source>
        <dbReference type="SAM" id="SignalP"/>
    </source>
</evidence>
<evidence type="ECO:0000313" key="2">
    <source>
        <dbReference type="EMBL" id="PXV66618.1"/>
    </source>
</evidence>
<dbReference type="AlphaFoldDB" id="A0A318EAP4"/>
<dbReference type="RefSeq" id="WP_146216604.1">
    <property type="nucleotide sequence ID" value="NZ_CAKZQT010000033.1"/>
</dbReference>
<feature type="chain" id="PRO_5016322205" description="Lipoprotein" evidence="1">
    <location>
        <begin position="21"/>
        <end position="245"/>
    </location>
</feature>
<keyword evidence="1" id="KW-0732">Signal</keyword>
<sequence>MSIHKCLLAGLTAVTLTACGGSDAASAGEAGGQASAETSALKPNERLQGTIELDIGKGPVAYRSIATKLADDLGKTAAQHLESAEGQRRLDDANARLKGDVKVQASDVQAFADSVAGKTIYTSELRDIELIRRRNVSIRGISAAGAAAALVLTFPMDGGELESAVLEYAPDHRKTMQTFTTGDELPVDVTIERFERIDEDTWSIAGRFTAAKLEPGVLAKQLAGQSIAGASGRFDIAELRVRPKI</sequence>
<feature type="signal peptide" evidence="1">
    <location>
        <begin position="1"/>
        <end position="20"/>
    </location>
</feature>
<gene>
    <name evidence="2" type="ORF">C8D93_107183</name>
</gene>